<dbReference type="Proteomes" id="UP000308092">
    <property type="component" value="Unassembled WGS sequence"/>
</dbReference>
<protein>
    <submittedName>
        <fullName evidence="1">Uncharacterized protein</fullName>
    </submittedName>
</protein>
<evidence type="ECO:0000313" key="2">
    <source>
        <dbReference type="Proteomes" id="UP000308092"/>
    </source>
</evidence>
<dbReference type="AlphaFoldDB" id="A0A4S3JW67"/>
<name>A0A4S3JW67_9EURO</name>
<organism evidence="1 2">
    <name type="scientific">Aspergillus tanneri</name>
    <dbReference type="NCBI Taxonomy" id="1220188"/>
    <lineage>
        <taxon>Eukaryota</taxon>
        <taxon>Fungi</taxon>
        <taxon>Dikarya</taxon>
        <taxon>Ascomycota</taxon>
        <taxon>Pezizomycotina</taxon>
        <taxon>Eurotiomycetes</taxon>
        <taxon>Eurotiomycetidae</taxon>
        <taxon>Eurotiales</taxon>
        <taxon>Aspergillaceae</taxon>
        <taxon>Aspergillus</taxon>
        <taxon>Aspergillus subgen. Circumdati</taxon>
    </lineage>
</organism>
<dbReference type="VEuPathDB" id="FungiDB:EYZ11_000828"/>
<accession>A0A4S3JW67</accession>
<evidence type="ECO:0000313" key="1">
    <source>
        <dbReference type="EMBL" id="THC99667.1"/>
    </source>
</evidence>
<gene>
    <name evidence="1" type="ORF">EYZ11_000828</name>
</gene>
<dbReference type="EMBL" id="SOSA01000013">
    <property type="protein sequence ID" value="THC99667.1"/>
    <property type="molecule type" value="Genomic_DNA"/>
</dbReference>
<sequence>MHQDDEDICPDDNLVRYEPVYILMAMQVRLDGELFEKIGLDLLVHGISTRSDPAGPYPEQYNPGGFLQRKIQFRV</sequence>
<comment type="caution">
    <text evidence="1">The sequence shown here is derived from an EMBL/GenBank/DDBJ whole genome shotgun (WGS) entry which is preliminary data.</text>
</comment>
<reference evidence="1 2" key="1">
    <citation type="submission" date="2019-03" db="EMBL/GenBank/DDBJ databases">
        <title>The genome sequence of a newly discovered highly antifungal drug resistant Aspergillus species, Aspergillus tanneri NIH 1004.</title>
        <authorList>
            <person name="Mounaud S."/>
            <person name="Singh I."/>
            <person name="Joardar V."/>
            <person name="Pakala S."/>
            <person name="Pakala S."/>
            <person name="Venepally P."/>
            <person name="Hoover J."/>
            <person name="Nierman W."/>
            <person name="Chung J."/>
            <person name="Losada L."/>
        </authorList>
    </citation>
    <scope>NUCLEOTIDE SEQUENCE [LARGE SCALE GENOMIC DNA]</scope>
    <source>
        <strain evidence="1 2">NIH1004</strain>
    </source>
</reference>
<proteinExistence type="predicted"/>
<keyword evidence="2" id="KW-1185">Reference proteome</keyword>